<evidence type="ECO:0000256" key="5">
    <source>
        <dbReference type="ARBA" id="ARBA00007131"/>
    </source>
</evidence>
<evidence type="ECO:0000256" key="14">
    <source>
        <dbReference type="ARBA" id="ARBA00049473"/>
    </source>
</evidence>
<keyword evidence="12 19" id="KW-0460">Magnesium</keyword>
<dbReference type="InterPro" id="IPR005475">
    <property type="entry name" value="Transketolase-like_Pyr-bd"/>
</dbReference>
<feature type="site" description="Important for catalytic activity" evidence="20">
    <location>
        <position position="259"/>
    </location>
</feature>
<feature type="binding site" evidence="18">
    <location>
        <position position="430"/>
    </location>
    <ligand>
        <name>thiamine diphosphate</name>
        <dbReference type="ChEBI" id="CHEBI:58937"/>
    </ligand>
</feature>
<feature type="binding site" evidence="17">
    <location>
        <position position="462"/>
    </location>
    <ligand>
        <name>substrate</name>
    </ligand>
</feature>
<dbReference type="GO" id="GO:0004802">
    <property type="term" value="F:transketolase activity"/>
    <property type="evidence" value="ECO:0007669"/>
    <property type="project" value="UniProtKB-UniRule"/>
</dbReference>
<comment type="cofactor">
    <cofactor evidence="1">
        <name>Ca(2+)</name>
        <dbReference type="ChEBI" id="CHEBI:29108"/>
    </cofactor>
</comment>
<evidence type="ECO:0000256" key="6">
    <source>
        <dbReference type="ARBA" id="ARBA00011738"/>
    </source>
</evidence>
<evidence type="ECO:0000256" key="13">
    <source>
        <dbReference type="ARBA" id="ARBA00023052"/>
    </source>
</evidence>
<dbReference type="InterPro" id="IPR020826">
    <property type="entry name" value="Transketolase_BS"/>
</dbReference>
<feature type="binding site" evidence="18">
    <location>
        <position position="259"/>
    </location>
    <ligand>
        <name>thiamine diphosphate</name>
        <dbReference type="ChEBI" id="CHEBI:58937"/>
    </ligand>
</feature>
<dbReference type="PROSITE" id="PS00802">
    <property type="entry name" value="TRANSKETOLASE_2"/>
    <property type="match status" value="1"/>
</dbReference>
<dbReference type="InterPro" id="IPR009014">
    <property type="entry name" value="Transketo_C/PFOR_II"/>
</dbReference>
<dbReference type="SUPFAM" id="SSF52518">
    <property type="entry name" value="Thiamin diphosphate-binding fold (THDP-binding)"/>
    <property type="match status" value="2"/>
</dbReference>
<dbReference type="NCBIfam" id="NF004558">
    <property type="entry name" value="PRK05899.2-4"/>
    <property type="match status" value="1"/>
</dbReference>
<feature type="binding site" evidence="19">
    <location>
        <position position="185"/>
    </location>
    <ligand>
        <name>Mg(2+)</name>
        <dbReference type="ChEBI" id="CHEBI:18420"/>
    </ligand>
</feature>
<evidence type="ECO:0000256" key="1">
    <source>
        <dbReference type="ARBA" id="ARBA00001913"/>
    </source>
</evidence>
<reference evidence="23 24" key="1">
    <citation type="submission" date="2016-08" db="EMBL/GenBank/DDBJ databases">
        <title>Complete genome sequence of Spiroplasma helicoides TABS-2 (DSM 22551).</title>
        <authorList>
            <person name="Shen W.-Y."/>
            <person name="Lo W.-S."/>
            <person name="Lai Y.-C."/>
            <person name="Kuo C.-H."/>
        </authorList>
    </citation>
    <scope>NUCLEOTIDE SEQUENCE [LARGE SCALE GENOMIC DNA]</scope>
    <source>
        <strain evidence="23 24">TABS-2</strain>
    </source>
</reference>
<dbReference type="PANTHER" id="PTHR43522:SF2">
    <property type="entry name" value="TRANSKETOLASE 1-RELATED"/>
    <property type="match status" value="1"/>
</dbReference>
<evidence type="ECO:0000256" key="4">
    <source>
        <dbReference type="ARBA" id="ARBA00002931"/>
    </source>
</evidence>
<feature type="binding site" evidence="19">
    <location>
        <position position="187"/>
    </location>
    <ligand>
        <name>Mg(2+)</name>
        <dbReference type="ChEBI" id="CHEBI:18420"/>
    </ligand>
</feature>
<dbReference type="InterPro" id="IPR029061">
    <property type="entry name" value="THDP-binding"/>
</dbReference>
<feature type="binding site" evidence="19">
    <location>
        <position position="155"/>
    </location>
    <ligand>
        <name>Mg(2+)</name>
        <dbReference type="ChEBI" id="CHEBI:18420"/>
    </ligand>
</feature>
<dbReference type="Pfam" id="PF02779">
    <property type="entry name" value="Transket_pyr"/>
    <property type="match status" value="1"/>
</dbReference>
<dbReference type="Pfam" id="PF00456">
    <property type="entry name" value="Transketolase_N"/>
    <property type="match status" value="1"/>
</dbReference>
<comment type="function">
    <text evidence="4 21">Catalyzes the transfer of a two-carbon ketol group from a ketose donor to an aldose acceptor, via a covalent intermediate with the cofactor thiamine pyrophosphate.</text>
</comment>
<feature type="binding site" evidence="18">
    <location>
        <position position="66"/>
    </location>
    <ligand>
        <name>thiamine diphosphate</name>
        <dbReference type="ChEBI" id="CHEBI:58937"/>
    </ligand>
</feature>
<dbReference type="STRING" id="216938.SHELI_v1c05810"/>
<keyword evidence="24" id="KW-1185">Reference proteome</keyword>
<comment type="cofactor">
    <cofactor evidence="3">
        <name>Co(2+)</name>
        <dbReference type="ChEBI" id="CHEBI:48828"/>
    </cofactor>
</comment>
<keyword evidence="10 19" id="KW-0479">Metal-binding</keyword>
<dbReference type="RefSeq" id="WP_069116551.1">
    <property type="nucleotide sequence ID" value="NZ_CP017015.1"/>
</dbReference>
<dbReference type="FunFam" id="3.40.50.970:FF:000045">
    <property type="entry name" value="Transketolase"/>
    <property type="match status" value="1"/>
</dbReference>
<evidence type="ECO:0000256" key="15">
    <source>
        <dbReference type="NCBIfam" id="TIGR00232"/>
    </source>
</evidence>
<dbReference type="Gene3D" id="3.40.50.920">
    <property type="match status" value="1"/>
</dbReference>
<evidence type="ECO:0000256" key="16">
    <source>
        <dbReference type="PIRSR" id="PIRSR605478-1"/>
    </source>
</evidence>
<dbReference type="Gene3D" id="3.40.50.970">
    <property type="match status" value="2"/>
</dbReference>
<evidence type="ECO:0000256" key="18">
    <source>
        <dbReference type="PIRSR" id="PIRSR605478-3"/>
    </source>
</evidence>
<dbReference type="KEGG" id="shj:SHELI_v1c05810"/>
<keyword evidence="9 21" id="KW-0808">Transferase</keyword>
<feature type="binding site" evidence="17">
    <location>
        <position position="378"/>
    </location>
    <ligand>
        <name>substrate</name>
    </ligand>
</feature>
<proteinExistence type="inferred from homology"/>
<dbReference type="Pfam" id="PF22613">
    <property type="entry name" value="Transketolase_C_1"/>
    <property type="match status" value="1"/>
</dbReference>
<feature type="domain" description="Transketolase-like pyrimidine-binding" evidence="22">
    <location>
        <begin position="348"/>
        <end position="518"/>
    </location>
</feature>
<comment type="cofactor">
    <cofactor evidence="19">
        <name>Mg(2+)</name>
        <dbReference type="ChEBI" id="CHEBI:18420"/>
    </cofactor>
    <text evidence="19">Binds 1 Mg(2+) ion per subunit. Can also utilize other divalent metal cations, such as Ca(2+), Mn(2+) and Co(2+).</text>
</comment>
<organism evidence="23 24">
    <name type="scientific">Spiroplasma helicoides</name>
    <dbReference type="NCBI Taxonomy" id="216938"/>
    <lineage>
        <taxon>Bacteria</taxon>
        <taxon>Bacillati</taxon>
        <taxon>Mycoplasmatota</taxon>
        <taxon>Mollicutes</taxon>
        <taxon>Entomoplasmatales</taxon>
        <taxon>Spiroplasmataceae</taxon>
        <taxon>Spiroplasma</taxon>
    </lineage>
</organism>
<evidence type="ECO:0000256" key="20">
    <source>
        <dbReference type="PIRSR" id="PIRSR605478-5"/>
    </source>
</evidence>
<feature type="site" description="Important for catalytic activity" evidence="20">
    <location>
        <position position="26"/>
    </location>
</feature>
<name>A0A1B3SKR2_9MOLU</name>
<evidence type="ECO:0000313" key="23">
    <source>
        <dbReference type="EMBL" id="AOG60532.1"/>
    </source>
</evidence>
<accession>A0A1B3SKR2</accession>
<dbReference type="InterPro" id="IPR005478">
    <property type="entry name" value="Transketolase_bac-like"/>
</dbReference>
<dbReference type="SUPFAM" id="SSF52922">
    <property type="entry name" value="TK C-terminal domain-like"/>
    <property type="match status" value="1"/>
</dbReference>
<evidence type="ECO:0000256" key="9">
    <source>
        <dbReference type="ARBA" id="ARBA00022679"/>
    </source>
</evidence>
<feature type="binding site" evidence="17">
    <location>
        <position position="454"/>
    </location>
    <ligand>
        <name>substrate</name>
    </ligand>
</feature>
<dbReference type="SMART" id="SM00861">
    <property type="entry name" value="Transket_pyr"/>
    <property type="match status" value="1"/>
</dbReference>
<dbReference type="AlphaFoldDB" id="A0A1B3SKR2"/>
<dbReference type="GO" id="GO:0005829">
    <property type="term" value="C:cytosol"/>
    <property type="evidence" value="ECO:0007669"/>
    <property type="project" value="TreeGrafter"/>
</dbReference>
<feature type="binding site" evidence="17">
    <location>
        <position position="513"/>
    </location>
    <ligand>
        <name>substrate</name>
    </ligand>
</feature>
<feature type="binding site" evidence="17">
    <location>
        <position position="466"/>
    </location>
    <ligand>
        <name>substrate</name>
    </ligand>
</feature>
<dbReference type="GO" id="GO:0046872">
    <property type="term" value="F:metal ion binding"/>
    <property type="evidence" value="ECO:0007669"/>
    <property type="project" value="UniProtKB-KW"/>
</dbReference>
<dbReference type="InterPro" id="IPR049557">
    <property type="entry name" value="Transketolase_CS"/>
</dbReference>
<dbReference type="Proteomes" id="UP000094378">
    <property type="component" value="Chromosome"/>
</dbReference>
<comment type="cofactor">
    <cofactor evidence="21">
        <name>Mg(2+)</name>
        <dbReference type="ChEBI" id="CHEBI:18420"/>
    </cofactor>
    <cofactor evidence="21">
        <name>Ca(2+)</name>
        <dbReference type="ChEBI" id="CHEBI:29108"/>
    </cofactor>
    <cofactor evidence="21">
        <name>Mn(2+)</name>
        <dbReference type="ChEBI" id="CHEBI:29035"/>
    </cofactor>
    <cofactor evidence="21">
        <name>Co(2+)</name>
        <dbReference type="ChEBI" id="CHEBI:48828"/>
    </cofactor>
    <text evidence="21">Binds 1 Mg(2+) ion per subunit. Can also utilize other divalent metal cations, such as Ca(2+), Mn(2+) and Co(2+).</text>
</comment>
<evidence type="ECO:0000256" key="21">
    <source>
        <dbReference type="RuleBase" id="RU004996"/>
    </source>
</evidence>
<feature type="binding site" evidence="17">
    <location>
        <position position="26"/>
    </location>
    <ligand>
        <name>substrate</name>
    </ligand>
</feature>
<dbReference type="EC" id="2.2.1.1" evidence="7 15"/>
<dbReference type="InterPro" id="IPR055152">
    <property type="entry name" value="Transketolase-like_C_2"/>
</dbReference>
<feature type="active site" description="Proton donor" evidence="16">
    <location>
        <position position="404"/>
    </location>
</feature>
<feature type="binding site" evidence="18">
    <location>
        <begin position="114"/>
        <end position="116"/>
    </location>
    <ligand>
        <name>thiamine diphosphate</name>
        <dbReference type="ChEBI" id="CHEBI:58937"/>
    </ligand>
</feature>
<dbReference type="InterPro" id="IPR033247">
    <property type="entry name" value="Transketolase_fam"/>
</dbReference>
<feature type="binding site" evidence="17">
    <location>
        <position position="351"/>
    </location>
    <ligand>
        <name>substrate</name>
    </ligand>
</feature>
<evidence type="ECO:0000256" key="3">
    <source>
        <dbReference type="ARBA" id="ARBA00001941"/>
    </source>
</evidence>
<keyword evidence="11 21" id="KW-0106">Calcium</keyword>
<dbReference type="GO" id="GO:0006098">
    <property type="term" value="P:pentose-phosphate shunt"/>
    <property type="evidence" value="ECO:0007669"/>
    <property type="project" value="TreeGrafter"/>
</dbReference>
<evidence type="ECO:0000256" key="7">
    <source>
        <dbReference type="ARBA" id="ARBA00013152"/>
    </source>
</evidence>
<comment type="catalytic activity">
    <reaction evidence="14 21">
        <text>D-sedoheptulose 7-phosphate + D-glyceraldehyde 3-phosphate = aldehydo-D-ribose 5-phosphate + D-xylulose 5-phosphate</text>
        <dbReference type="Rhea" id="RHEA:10508"/>
        <dbReference type="ChEBI" id="CHEBI:57483"/>
        <dbReference type="ChEBI" id="CHEBI:57737"/>
        <dbReference type="ChEBI" id="CHEBI:58273"/>
        <dbReference type="ChEBI" id="CHEBI:59776"/>
        <dbReference type="EC" id="2.2.1.1"/>
    </reaction>
</comment>
<comment type="cofactor">
    <cofactor evidence="18">
        <name>thiamine diphosphate</name>
        <dbReference type="ChEBI" id="CHEBI:58937"/>
    </cofactor>
    <text evidence="18">Binds 1 thiamine pyrophosphate per subunit. During the reaction, the substrate forms a covalent intermediate with the cofactor.</text>
</comment>
<dbReference type="CDD" id="cd02012">
    <property type="entry name" value="TPP_TK"/>
    <property type="match status" value="1"/>
</dbReference>
<comment type="cofactor">
    <cofactor evidence="2">
        <name>Mn(2+)</name>
        <dbReference type="ChEBI" id="CHEBI:29035"/>
    </cofactor>
</comment>
<keyword evidence="13 18" id="KW-0786">Thiamine pyrophosphate</keyword>
<evidence type="ECO:0000256" key="11">
    <source>
        <dbReference type="ARBA" id="ARBA00022837"/>
    </source>
</evidence>
<dbReference type="FunFam" id="3.40.50.970:FF:000081">
    <property type="entry name" value="Transketolase"/>
    <property type="match status" value="1"/>
</dbReference>
<evidence type="ECO:0000256" key="8">
    <source>
        <dbReference type="ARBA" id="ARBA00016662"/>
    </source>
</evidence>
<evidence type="ECO:0000256" key="10">
    <source>
        <dbReference type="ARBA" id="ARBA00022723"/>
    </source>
</evidence>
<evidence type="ECO:0000256" key="12">
    <source>
        <dbReference type="ARBA" id="ARBA00022842"/>
    </source>
</evidence>
<dbReference type="NCBIfam" id="TIGR00232">
    <property type="entry name" value="tktlase_bact"/>
    <property type="match status" value="1"/>
</dbReference>
<gene>
    <name evidence="23" type="primary">tkt</name>
    <name evidence="23" type="ORF">SHELI_v1c05810</name>
</gene>
<dbReference type="CDD" id="cd07033">
    <property type="entry name" value="TPP_PYR_DXS_TK_like"/>
    <property type="match status" value="1"/>
</dbReference>
<feature type="binding site" evidence="17">
    <location>
        <position position="259"/>
    </location>
    <ligand>
        <name>substrate</name>
    </ligand>
</feature>
<comment type="subunit">
    <text evidence="6 21">Homodimer.</text>
</comment>
<feature type="binding site" evidence="18">
    <location>
        <position position="185"/>
    </location>
    <ligand>
        <name>thiamine diphosphate</name>
        <dbReference type="ChEBI" id="CHEBI:58937"/>
    </ligand>
</feature>
<evidence type="ECO:0000256" key="17">
    <source>
        <dbReference type="PIRSR" id="PIRSR605478-2"/>
    </source>
</evidence>
<dbReference type="PANTHER" id="PTHR43522">
    <property type="entry name" value="TRANSKETOLASE"/>
    <property type="match status" value="1"/>
</dbReference>
<dbReference type="PATRIC" id="fig|216938.3.peg.593"/>
<evidence type="ECO:0000313" key="24">
    <source>
        <dbReference type="Proteomes" id="UP000094378"/>
    </source>
</evidence>
<dbReference type="OrthoDB" id="8732661at2"/>
<dbReference type="EMBL" id="CP017015">
    <property type="protein sequence ID" value="AOG60532.1"/>
    <property type="molecule type" value="Genomic_DNA"/>
</dbReference>
<evidence type="ECO:0000256" key="2">
    <source>
        <dbReference type="ARBA" id="ARBA00001936"/>
    </source>
</evidence>
<evidence type="ECO:0000256" key="19">
    <source>
        <dbReference type="PIRSR" id="PIRSR605478-4"/>
    </source>
</evidence>
<evidence type="ECO:0000259" key="22">
    <source>
        <dbReference type="SMART" id="SM00861"/>
    </source>
</evidence>
<protein>
    <recommendedName>
        <fullName evidence="8 15">Transketolase</fullName>
        <ecNumber evidence="7 15">2.2.1.1</ecNumber>
    </recommendedName>
</protein>
<comment type="similarity">
    <text evidence="5 21">Belongs to the transketolase family.</text>
</comment>
<dbReference type="InterPro" id="IPR005474">
    <property type="entry name" value="Transketolase_N"/>
</dbReference>
<feature type="binding site" evidence="18">
    <location>
        <position position="156"/>
    </location>
    <ligand>
        <name>thiamine diphosphate</name>
        <dbReference type="ChEBI" id="CHEBI:58937"/>
    </ligand>
</feature>
<dbReference type="PROSITE" id="PS00801">
    <property type="entry name" value="TRANSKETOLASE_1"/>
    <property type="match status" value="1"/>
</dbReference>
<sequence>MNKNNHNLNAMRILGIESVNKANSGHPGIVLGAAPVLYTLFTKIMKINPKNPNWFNRDRLVLSAGHGSALLYSALHLSGYSITIEDMKNFRQLNSKTPGHPEYKHTEGIDSTTGPLGQGFAMAVGMALAENHLAAKYNKKDYKVVDHNTFVICGDGDLQEGVCQEAISFAGRYKLNKLVVFHDSNDIQLDARVEVAQSENMHLKFQAAGWNTIKVENGENLEEIHNAYLKAKDSDKPTYIEVKTVIGLGSTNQGTQKVHGAPLGDDIKVVKNYFNWKEEDFTIPKDVYKFYEENVSLRGQKENEKWDADYSKYKKDFSDLAKQLKDAINNKWNINEVDLVELNENKEQATRVSSGNVINYIGKVNQSFIGGSADLTESTKAKGADGNYDYNNPLGRNIMYGVREFAMAAINNGIALHKGLLPFCGGFFVFSDYMKPAIRLSSLMGLQALYVFTHDSIAVGEDGPTHQPIEQLAMLRSIPNINVFRPCDMAETSASYYAALKDSSRPSVIIATRQNLKELVHPKNLFESVDKGAYLFEKEENANITLIASGSEVSLAQEVKKILQSKGHKVNIVSMINLNSFERQDQTYIDSIINKSTKRFSIELASTFGWHKYLGDDGEAFGINHFGYSAPLNDILKFINFNAESIADKIILKINK</sequence>